<dbReference type="SUPFAM" id="SSF117281">
    <property type="entry name" value="Kelch motif"/>
    <property type="match status" value="1"/>
</dbReference>
<evidence type="ECO:0000256" key="3">
    <source>
        <dbReference type="SAM" id="MobiDB-lite"/>
    </source>
</evidence>
<feature type="region of interest" description="Disordered" evidence="3">
    <location>
        <begin position="243"/>
        <end position="279"/>
    </location>
</feature>
<name>A0A427Y2E8_9TREE</name>
<dbReference type="GO" id="GO:0005739">
    <property type="term" value="C:mitochondrion"/>
    <property type="evidence" value="ECO:0007669"/>
    <property type="project" value="TreeGrafter"/>
</dbReference>
<keyword evidence="1" id="KW-0880">Kelch repeat</keyword>
<evidence type="ECO:0000256" key="1">
    <source>
        <dbReference type="ARBA" id="ARBA00022441"/>
    </source>
</evidence>
<gene>
    <name evidence="4" type="ORF">EHS25_004962</name>
</gene>
<dbReference type="GO" id="GO:0005829">
    <property type="term" value="C:cytosol"/>
    <property type="evidence" value="ECO:0007669"/>
    <property type="project" value="TreeGrafter"/>
</dbReference>
<feature type="compositionally biased region" description="Polar residues" evidence="3">
    <location>
        <begin position="709"/>
        <end position="724"/>
    </location>
</feature>
<comment type="caution">
    <text evidence="4">The sequence shown here is derived from an EMBL/GenBank/DDBJ whole genome shotgun (WGS) entry which is preliminary data.</text>
</comment>
<dbReference type="Gene3D" id="2.120.10.80">
    <property type="entry name" value="Kelch-type beta propeller"/>
    <property type="match status" value="1"/>
</dbReference>
<feature type="region of interest" description="Disordered" evidence="3">
    <location>
        <begin position="562"/>
        <end position="621"/>
    </location>
</feature>
<proteinExistence type="predicted"/>
<feature type="compositionally biased region" description="Polar residues" evidence="3">
    <location>
        <begin position="811"/>
        <end position="821"/>
    </location>
</feature>
<keyword evidence="2" id="KW-0677">Repeat</keyword>
<dbReference type="STRING" id="1890683.A0A427Y2E8"/>
<dbReference type="Proteomes" id="UP000279259">
    <property type="component" value="Unassembled WGS sequence"/>
</dbReference>
<dbReference type="EMBL" id="RSCD01000021">
    <property type="protein sequence ID" value="RSH85155.1"/>
    <property type="molecule type" value="Genomic_DNA"/>
</dbReference>
<feature type="compositionally biased region" description="Polar residues" evidence="3">
    <location>
        <begin position="907"/>
        <end position="920"/>
    </location>
</feature>
<sequence length="1021" mass="110050">MDSSLAHLISWSERTKGDVPPPLTGPSITISPLPAPHPPTVFLFGGKDVQTRRLTSEMWAMDLATRVWERLDVGPGPGPRYFHSMDVWEDKLVCFGGMSDSEPMSVHNDVWLFDCAARRWLSPPSPSFVAQDPAMLPSARYAHLSAISRGQLVVSGGQHADNSRLWVSKTEQPEMQGLHSKGAYRSVATSSKQRVIAPAKGGDLKASSGHSYSIDEEGEGGDIVCYSNYDFAKVRRELDVISPSSSAHDAAPAGRYTSPPSFTVRDDSSRMNGATQPPGLRFPTGGIVGNHFILCGLYLASSSAAFSVWALNLSTMTWRHLEPSVLATGSWNRAVLWPERARLIVFGNAQYDLATDYGRRAVNLDHVAVVSLETFGIYSPPKLEIPSKVQEVGLTMLDEKLASDFDVVCDDGRRVKCSRAVLRERWAWFAEQERSLAEKAAGAMRDAPALDINDTLLGSFSSARLAPTQLTIPEPFPVCVALVQYFYTLSLSTPLQNRAPILSALLFLAKQYRIDRLARLVVHALHERLEPSIAVGIYEIATLSGEQNLQVRALNMIHSAKHAAAPRPYRQGPGSSQASEGSGAGAPQYPAPHGGAPGPGNSDSSMPSLPPRSGSTDDGPYRRARAESITLGDEASQAVDNLLAALAMSDSDNVGEMARPDSPIDPTPVPGLTPRHSYDRLPTSRPPMLPRLPSFPRTPDLLNSHRPGSPTNSEATSFLPTTPAESMRESFILPNQPRDLSYSYSMDSRSSSSSGHGKPNTLQALPELSPLDVRAATRSFASSPSMSRGASASVDSTNMLAPPPPPRSELRQNPPSSYSSHQAQFINAMANYSMAPDLPSTPTSSRVPSLTMSTASPLSMPDRRHFSVTTQSSASSDASLRNDLRGLVPGTPTSADFSLDFSPHPITRSNTIMSSNRDTMSISSGSTGTSSKRAEKAEKKAIAAADKMAKKAESQARFEALRAEQQRKMAISKAEAQKKAETAEKQAPAPKPAPKSKFGKFGAKFAESVLFPSGGQNSTMY</sequence>
<protein>
    <recommendedName>
        <fullName evidence="6">BTB domain-containing protein</fullName>
    </recommendedName>
</protein>
<dbReference type="Gene3D" id="3.30.710.10">
    <property type="entry name" value="Potassium Channel Kv1.1, Chain A"/>
    <property type="match status" value="1"/>
</dbReference>
<feature type="compositionally biased region" description="Low complexity" evidence="3">
    <location>
        <begin position="921"/>
        <end position="931"/>
    </location>
</feature>
<dbReference type="Pfam" id="PF24681">
    <property type="entry name" value="Kelch_KLHDC2_KLHL20_DRC7"/>
    <property type="match status" value="1"/>
</dbReference>
<feature type="compositionally biased region" description="Basic and acidic residues" evidence="3">
    <location>
        <begin position="932"/>
        <end position="967"/>
    </location>
</feature>
<dbReference type="PANTHER" id="PTHR43503">
    <property type="entry name" value="MCG48959-RELATED"/>
    <property type="match status" value="1"/>
</dbReference>
<dbReference type="InterPro" id="IPR011333">
    <property type="entry name" value="SKP1/BTB/POZ_sf"/>
</dbReference>
<feature type="compositionally biased region" description="Polar residues" evidence="3">
    <location>
        <begin position="867"/>
        <end position="879"/>
    </location>
</feature>
<feature type="region of interest" description="Disordered" evidence="3">
    <location>
        <begin position="653"/>
        <end position="821"/>
    </location>
</feature>
<dbReference type="GO" id="GO:0045454">
    <property type="term" value="P:cell redox homeostasis"/>
    <property type="evidence" value="ECO:0007669"/>
    <property type="project" value="TreeGrafter"/>
</dbReference>
<evidence type="ECO:0000256" key="2">
    <source>
        <dbReference type="ARBA" id="ARBA00022737"/>
    </source>
</evidence>
<dbReference type="PANTHER" id="PTHR43503:SF2">
    <property type="entry name" value="NEGATIVE REGULATOR OF SPORULATION MDS3-RELATED"/>
    <property type="match status" value="1"/>
</dbReference>
<evidence type="ECO:0000313" key="4">
    <source>
        <dbReference type="EMBL" id="RSH85155.1"/>
    </source>
</evidence>
<feature type="compositionally biased region" description="Low complexity" evidence="3">
    <location>
        <begin position="738"/>
        <end position="754"/>
    </location>
</feature>
<evidence type="ECO:0000313" key="5">
    <source>
        <dbReference type="Proteomes" id="UP000279259"/>
    </source>
</evidence>
<feature type="compositionally biased region" description="Low complexity" evidence="3">
    <location>
        <begin position="571"/>
        <end position="594"/>
    </location>
</feature>
<feature type="region of interest" description="Disordered" evidence="3">
    <location>
        <begin position="834"/>
        <end position="999"/>
    </location>
</feature>
<keyword evidence="5" id="KW-1185">Reference proteome</keyword>
<feature type="compositionally biased region" description="Basic and acidic residues" evidence="3">
    <location>
        <begin position="975"/>
        <end position="984"/>
    </location>
</feature>
<organism evidence="4 5">
    <name type="scientific">Saitozyma podzolica</name>
    <dbReference type="NCBI Taxonomy" id="1890683"/>
    <lineage>
        <taxon>Eukaryota</taxon>
        <taxon>Fungi</taxon>
        <taxon>Dikarya</taxon>
        <taxon>Basidiomycota</taxon>
        <taxon>Agaricomycotina</taxon>
        <taxon>Tremellomycetes</taxon>
        <taxon>Tremellales</taxon>
        <taxon>Trimorphomycetaceae</taxon>
        <taxon>Saitozyma</taxon>
    </lineage>
</organism>
<evidence type="ECO:0008006" key="6">
    <source>
        <dbReference type="Google" id="ProtNLM"/>
    </source>
</evidence>
<feature type="compositionally biased region" description="Low complexity" evidence="3">
    <location>
        <begin position="243"/>
        <end position="253"/>
    </location>
</feature>
<dbReference type="InterPro" id="IPR015915">
    <property type="entry name" value="Kelch-typ_b-propeller"/>
</dbReference>
<accession>A0A427Y2E8</accession>
<dbReference type="OrthoDB" id="10001928at2759"/>
<dbReference type="AlphaFoldDB" id="A0A427Y2E8"/>
<reference evidence="4 5" key="1">
    <citation type="submission" date="2018-11" db="EMBL/GenBank/DDBJ databases">
        <title>Genome sequence of Saitozyma podzolica DSM 27192.</title>
        <authorList>
            <person name="Aliyu H."/>
            <person name="Gorte O."/>
            <person name="Ochsenreither K."/>
        </authorList>
    </citation>
    <scope>NUCLEOTIDE SEQUENCE [LARGE SCALE GENOMIC DNA]</scope>
    <source>
        <strain evidence="4 5">DSM 27192</strain>
    </source>
</reference>
<feature type="compositionally biased region" description="Polar residues" evidence="3">
    <location>
        <begin position="840"/>
        <end position="857"/>
    </location>
</feature>
<feature type="compositionally biased region" description="Low complexity" evidence="3">
    <location>
        <begin position="776"/>
        <end position="793"/>
    </location>
</feature>